<proteinExistence type="predicted"/>
<evidence type="ECO:0000313" key="7">
    <source>
        <dbReference type="Proteomes" id="UP000011864"/>
    </source>
</evidence>
<keyword evidence="5" id="KW-0472">Membrane</keyword>
<dbReference type="SUPFAM" id="SSF53850">
    <property type="entry name" value="Periplasmic binding protein-like II"/>
    <property type="match status" value="1"/>
</dbReference>
<dbReference type="RefSeq" id="WP_015430855.1">
    <property type="nucleotide sequence ID" value="NC_020514.1"/>
</dbReference>
<evidence type="ECO:0000256" key="2">
    <source>
        <dbReference type="ARBA" id="ARBA00022448"/>
    </source>
</evidence>
<dbReference type="GO" id="GO:0012505">
    <property type="term" value="C:endomembrane system"/>
    <property type="evidence" value="ECO:0007669"/>
    <property type="project" value="UniProtKB-SubCell"/>
</dbReference>
<evidence type="ECO:0000313" key="6">
    <source>
        <dbReference type="EMBL" id="AGH44831.1"/>
    </source>
</evidence>
<dbReference type="InterPro" id="IPR044527">
    <property type="entry name" value="NrtA/CpmA_ABC-bd_dom"/>
</dbReference>
<dbReference type="AlphaFoldDB" id="M4RMN3"/>
<dbReference type="Proteomes" id="UP000011864">
    <property type="component" value="Chromosome"/>
</dbReference>
<dbReference type="CDD" id="cd13553">
    <property type="entry name" value="PBP2_NrtA_CpmA_like"/>
    <property type="match status" value="1"/>
</dbReference>
<keyword evidence="2" id="KW-0813">Transport</keyword>
<dbReference type="PATRIC" id="fig|1129794.4.peg.2706"/>
<dbReference type="PANTHER" id="PTHR30024">
    <property type="entry name" value="ALIPHATIC SULFONATES-BINDING PROTEIN-RELATED"/>
    <property type="match status" value="1"/>
</dbReference>
<name>M4RMN3_9ALTE</name>
<dbReference type="KEGG" id="gps:C427_2722"/>
<dbReference type="OrthoDB" id="9815454at2"/>
<organism evidence="6 7">
    <name type="scientific">Paraglaciecola psychrophila 170</name>
    <dbReference type="NCBI Taxonomy" id="1129794"/>
    <lineage>
        <taxon>Bacteria</taxon>
        <taxon>Pseudomonadati</taxon>
        <taxon>Pseudomonadota</taxon>
        <taxon>Gammaproteobacteria</taxon>
        <taxon>Alteromonadales</taxon>
        <taxon>Alteromonadaceae</taxon>
        <taxon>Paraglaciecola</taxon>
    </lineage>
</organism>
<evidence type="ECO:0000256" key="1">
    <source>
        <dbReference type="ARBA" id="ARBA00004308"/>
    </source>
</evidence>
<dbReference type="EMBL" id="CP003837">
    <property type="protein sequence ID" value="AGH44831.1"/>
    <property type="molecule type" value="Genomic_DNA"/>
</dbReference>
<dbReference type="eggNOG" id="COG0715">
    <property type="taxonomic scope" value="Bacteria"/>
</dbReference>
<dbReference type="Pfam" id="PF13379">
    <property type="entry name" value="NMT1_2"/>
    <property type="match status" value="1"/>
</dbReference>
<evidence type="ECO:0000256" key="4">
    <source>
        <dbReference type="ARBA" id="ARBA00022519"/>
    </source>
</evidence>
<sequence>MIEPEQTDLILGFIPLTDSAPLIVAKEMGFFSQWGLNVKLQKQNSWATLRDKLHAGLLDATQMLAPMPLASSLGLGCAKVQVITPLVLSLNGNAITLSEKLHQEILQENNLAHVTLPLAAYLLQKVINVRKIRKRPKLRFATVFPYSCHYYQLRDWLSSANISEEDLDIVVVPPVNMVAFLQSGEIDGCCVGGPWNAKAVRAGIGLTALTSFDIWQDSPEKVLGLLASFQQAKPNTVIALSAALKQACIWLESIPNRFEAARLLSSDQYLDASVDVIAPSLIGSCLTHITMPPRAIPSYNQFSKSTKNAASTSSINVPEYIRGEWLISQMKNAGQLKDIDVPADLVRTVFRPDIYHQMRLKLEDQSVQFFRRSG</sequence>
<protein>
    <submittedName>
        <fullName evidence="6">Nitrate transporter</fullName>
    </submittedName>
</protein>
<dbReference type="Gene3D" id="3.40.190.10">
    <property type="entry name" value="Periplasmic binding protein-like II"/>
    <property type="match status" value="2"/>
</dbReference>
<evidence type="ECO:0000256" key="5">
    <source>
        <dbReference type="ARBA" id="ARBA00023136"/>
    </source>
</evidence>
<dbReference type="PANTHER" id="PTHR30024:SF43">
    <property type="entry name" value="BLL4572 PROTEIN"/>
    <property type="match status" value="1"/>
</dbReference>
<reference evidence="6 7" key="1">
    <citation type="journal article" date="2013" name="Genome Announc.">
        <title>Complete Genome Sequence of Glaciecola psychrophila Strain 170T.</title>
        <authorList>
            <person name="Yin J."/>
            <person name="Chen J."/>
            <person name="Liu G."/>
            <person name="Yu Y."/>
            <person name="Song L."/>
            <person name="Wang X."/>
            <person name="Qu X."/>
        </authorList>
    </citation>
    <scope>NUCLEOTIDE SEQUENCE [LARGE SCALE GENOMIC DNA]</scope>
    <source>
        <strain evidence="6 7">170</strain>
    </source>
</reference>
<comment type="subcellular location">
    <subcellularLocation>
        <location evidence="1">Endomembrane system</location>
    </subcellularLocation>
</comment>
<keyword evidence="4" id="KW-0997">Cell inner membrane</keyword>
<dbReference type="HOGENOM" id="CLU_037398_0_1_6"/>
<dbReference type="STRING" id="1129794.C427_2722"/>
<keyword evidence="3" id="KW-1003">Cell membrane</keyword>
<keyword evidence="7" id="KW-1185">Reference proteome</keyword>
<accession>M4RMN3</accession>
<evidence type="ECO:0000256" key="3">
    <source>
        <dbReference type="ARBA" id="ARBA00022475"/>
    </source>
</evidence>
<gene>
    <name evidence="6" type="ORF">C427_2722</name>
</gene>